<sequence length="84" mass="9484">MSFRFSILISVIIPSNVFPKRPQSALVKLNRGSASVRSSLNLIDKIKATLYVLKVNWDAKKLESEKAKCVKELFLSRILTHILA</sequence>
<accession>A0A3M7Q9N4</accession>
<comment type="caution">
    <text evidence="1">The sequence shown here is derived from an EMBL/GenBank/DDBJ whole genome shotgun (WGS) entry which is preliminary data.</text>
</comment>
<proteinExistence type="predicted"/>
<dbReference type="AlphaFoldDB" id="A0A3M7Q9N4"/>
<gene>
    <name evidence="1" type="ORF">BpHYR1_024090</name>
</gene>
<dbReference type="OrthoDB" id="10198516at2759"/>
<keyword evidence="2" id="KW-1185">Reference proteome</keyword>
<name>A0A3M7Q9N4_BRAPC</name>
<evidence type="ECO:0000313" key="1">
    <source>
        <dbReference type="EMBL" id="RNA07874.1"/>
    </source>
</evidence>
<evidence type="ECO:0000313" key="2">
    <source>
        <dbReference type="Proteomes" id="UP000276133"/>
    </source>
</evidence>
<reference evidence="1 2" key="1">
    <citation type="journal article" date="2018" name="Sci. Rep.">
        <title>Genomic signatures of local adaptation to the degree of environmental predictability in rotifers.</title>
        <authorList>
            <person name="Franch-Gras L."/>
            <person name="Hahn C."/>
            <person name="Garcia-Roger E.M."/>
            <person name="Carmona M.J."/>
            <person name="Serra M."/>
            <person name="Gomez A."/>
        </authorList>
    </citation>
    <scope>NUCLEOTIDE SEQUENCE [LARGE SCALE GENOMIC DNA]</scope>
    <source>
        <strain evidence="1">HYR1</strain>
    </source>
</reference>
<dbReference type="EMBL" id="REGN01006914">
    <property type="protein sequence ID" value="RNA07874.1"/>
    <property type="molecule type" value="Genomic_DNA"/>
</dbReference>
<organism evidence="1 2">
    <name type="scientific">Brachionus plicatilis</name>
    <name type="common">Marine rotifer</name>
    <name type="synonym">Brachionus muelleri</name>
    <dbReference type="NCBI Taxonomy" id="10195"/>
    <lineage>
        <taxon>Eukaryota</taxon>
        <taxon>Metazoa</taxon>
        <taxon>Spiralia</taxon>
        <taxon>Gnathifera</taxon>
        <taxon>Rotifera</taxon>
        <taxon>Eurotatoria</taxon>
        <taxon>Monogononta</taxon>
        <taxon>Pseudotrocha</taxon>
        <taxon>Ploima</taxon>
        <taxon>Brachionidae</taxon>
        <taxon>Brachionus</taxon>
    </lineage>
</organism>
<dbReference type="Proteomes" id="UP000276133">
    <property type="component" value="Unassembled WGS sequence"/>
</dbReference>
<protein>
    <submittedName>
        <fullName evidence="1">Uncharacterized protein</fullName>
    </submittedName>
</protein>